<dbReference type="SMART" id="SM00075">
    <property type="entry name" value="HYDRO"/>
    <property type="match status" value="1"/>
</dbReference>
<evidence type="ECO:0000256" key="5">
    <source>
        <dbReference type="ARBA" id="ARBA00023157"/>
    </source>
</evidence>
<proteinExistence type="inferred from homology"/>
<evidence type="ECO:0000256" key="7">
    <source>
        <dbReference type="SAM" id="MobiDB-lite"/>
    </source>
</evidence>
<keyword evidence="3 6" id="KW-0134">Cell wall</keyword>
<evidence type="ECO:0000256" key="2">
    <source>
        <dbReference type="ARBA" id="ARBA00010446"/>
    </source>
</evidence>
<dbReference type="GO" id="GO:0005199">
    <property type="term" value="F:structural constituent of cell wall"/>
    <property type="evidence" value="ECO:0007669"/>
    <property type="project" value="InterPro"/>
</dbReference>
<feature type="compositionally biased region" description="Pro residues" evidence="7">
    <location>
        <begin position="29"/>
        <end position="45"/>
    </location>
</feature>
<dbReference type="CDD" id="cd23507">
    <property type="entry name" value="hydrophobin_I"/>
    <property type="match status" value="1"/>
</dbReference>
<evidence type="ECO:0000256" key="4">
    <source>
        <dbReference type="ARBA" id="ARBA00022525"/>
    </source>
</evidence>
<keyword evidence="9" id="KW-1185">Reference proteome</keyword>
<evidence type="ECO:0000313" key="9">
    <source>
        <dbReference type="Proteomes" id="UP000308730"/>
    </source>
</evidence>
<reference evidence="8 9" key="1">
    <citation type="submission" date="2019-02" db="EMBL/GenBank/DDBJ databases">
        <title>Genome sequencing of the rare red list fungi Antrodiella citrinella (Flaviporus citrinellus).</title>
        <authorList>
            <person name="Buettner E."/>
            <person name="Kellner H."/>
        </authorList>
    </citation>
    <scope>NUCLEOTIDE SEQUENCE [LARGE SCALE GENOMIC DNA]</scope>
    <source>
        <strain evidence="8 9">DSM 108506</strain>
    </source>
</reference>
<feature type="signal peptide" evidence="6">
    <location>
        <begin position="1"/>
        <end position="20"/>
    </location>
</feature>
<evidence type="ECO:0000256" key="6">
    <source>
        <dbReference type="RuleBase" id="RU365009"/>
    </source>
</evidence>
<feature type="chain" id="PRO_5021040484" description="Hydrophobin" evidence="6">
    <location>
        <begin position="21"/>
        <end position="196"/>
    </location>
</feature>
<evidence type="ECO:0000256" key="1">
    <source>
        <dbReference type="ARBA" id="ARBA00004191"/>
    </source>
</evidence>
<sequence length="196" mass="18836">MFSRIAILFVASCAALTTLAVPCDGPGAPGRPGPANPPSGAPAPPGNTVGLPLGLSVPPVGISIGIGSHHHSAPPSPAGTPPAPAPPAPTTPAAPASPSSTPAQGGSSGGGSTSGGQCNVGKPQCCESTQKASTSIVSLSLLKAIGQNVAPDAILGLTCTGVDVLDAPCHTQTVCCENNTYNGLINIGCSPIDPTL</sequence>
<keyword evidence="6" id="KW-0732">Signal</keyword>
<accession>A0A4S4MX85</accession>
<organism evidence="8 9">
    <name type="scientific">Antrodiella citrinella</name>
    <dbReference type="NCBI Taxonomy" id="2447956"/>
    <lineage>
        <taxon>Eukaryota</taxon>
        <taxon>Fungi</taxon>
        <taxon>Dikarya</taxon>
        <taxon>Basidiomycota</taxon>
        <taxon>Agaricomycotina</taxon>
        <taxon>Agaricomycetes</taxon>
        <taxon>Polyporales</taxon>
        <taxon>Steccherinaceae</taxon>
        <taxon>Antrodiella</taxon>
    </lineage>
</organism>
<comment type="caution">
    <text evidence="8">The sequence shown here is derived from an EMBL/GenBank/DDBJ whole genome shotgun (WGS) entry which is preliminary data.</text>
</comment>
<dbReference type="AlphaFoldDB" id="A0A4S4MX85"/>
<dbReference type="EMBL" id="SGPM01000207">
    <property type="protein sequence ID" value="THH28030.1"/>
    <property type="molecule type" value="Genomic_DNA"/>
</dbReference>
<evidence type="ECO:0000256" key="3">
    <source>
        <dbReference type="ARBA" id="ARBA00022512"/>
    </source>
</evidence>
<keyword evidence="4 6" id="KW-0964">Secreted</keyword>
<feature type="region of interest" description="Disordered" evidence="7">
    <location>
        <begin position="29"/>
        <end position="115"/>
    </location>
</feature>
<gene>
    <name evidence="8" type="ORF">EUX98_g6160</name>
</gene>
<dbReference type="OrthoDB" id="4225815at2759"/>
<protein>
    <recommendedName>
        <fullName evidence="6">Hydrophobin</fullName>
    </recommendedName>
</protein>
<comment type="subcellular location">
    <subcellularLocation>
        <location evidence="1 6">Secreted</location>
        <location evidence="1 6">Cell wall</location>
    </subcellularLocation>
</comment>
<dbReference type="InterPro" id="IPR001338">
    <property type="entry name" value="Class_I_Hydrophobin"/>
</dbReference>
<dbReference type="Proteomes" id="UP000308730">
    <property type="component" value="Unassembled WGS sequence"/>
</dbReference>
<dbReference type="Pfam" id="PF01185">
    <property type="entry name" value="Hydrophobin"/>
    <property type="match status" value="1"/>
</dbReference>
<dbReference type="GO" id="GO:0009277">
    <property type="term" value="C:fungal-type cell wall"/>
    <property type="evidence" value="ECO:0007669"/>
    <property type="project" value="InterPro"/>
</dbReference>
<feature type="compositionally biased region" description="Pro residues" evidence="7">
    <location>
        <begin position="74"/>
        <end position="92"/>
    </location>
</feature>
<name>A0A4S4MX85_9APHY</name>
<comment type="similarity">
    <text evidence="2 6">Belongs to the fungal hydrophobin family.</text>
</comment>
<feature type="compositionally biased region" description="Low complexity" evidence="7">
    <location>
        <begin position="93"/>
        <end position="105"/>
    </location>
</feature>
<keyword evidence="5 6" id="KW-1015">Disulfide bond</keyword>
<evidence type="ECO:0000313" key="8">
    <source>
        <dbReference type="EMBL" id="THH28030.1"/>
    </source>
</evidence>